<dbReference type="InterPro" id="IPR014729">
    <property type="entry name" value="Rossmann-like_a/b/a_fold"/>
</dbReference>
<dbReference type="eggNOG" id="COG0037">
    <property type="taxonomic scope" value="Bacteria"/>
</dbReference>
<evidence type="ECO:0000313" key="4">
    <source>
        <dbReference type="Proteomes" id="UP000036923"/>
    </source>
</evidence>
<dbReference type="Pfam" id="PF01171">
    <property type="entry name" value="ATP_bind_3"/>
    <property type="match status" value="1"/>
</dbReference>
<dbReference type="PATRIC" id="fig|398512.5.peg.4755"/>
<evidence type="ECO:0000259" key="2">
    <source>
        <dbReference type="Pfam" id="PF01171"/>
    </source>
</evidence>
<dbReference type="InterPro" id="IPR035107">
    <property type="entry name" value="tRNA_thiolation_TtcA_Ctu1"/>
</dbReference>
<dbReference type="OrthoDB" id="9801054at2"/>
<comment type="caution">
    <text evidence="3">The sequence shown here is derived from an EMBL/GenBank/DDBJ whole genome shotgun (WGS) entry which is preliminary data.</text>
</comment>
<organism evidence="3 4">
    <name type="scientific">Pseudobacteroides cellulosolvens ATCC 35603 = DSM 2933</name>
    <dbReference type="NCBI Taxonomy" id="398512"/>
    <lineage>
        <taxon>Bacteria</taxon>
        <taxon>Bacillati</taxon>
        <taxon>Bacillota</taxon>
        <taxon>Clostridia</taxon>
        <taxon>Eubacteriales</taxon>
        <taxon>Oscillospiraceae</taxon>
        <taxon>Pseudobacteroides</taxon>
    </lineage>
</organism>
<keyword evidence="4" id="KW-1185">Reference proteome</keyword>
<protein>
    <submittedName>
        <fullName evidence="3">PP-loop domain protein</fullName>
    </submittedName>
</protein>
<dbReference type="RefSeq" id="WP_036935842.1">
    <property type="nucleotide sequence ID" value="NZ_JQKC01000001.1"/>
</dbReference>
<dbReference type="PANTHER" id="PTHR43686">
    <property type="entry name" value="SULFURTRANSFERASE-RELATED"/>
    <property type="match status" value="1"/>
</dbReference>
<gene>
    <name evidence="3" type="ORF">Bccel_4538</name>
</gene>
<keyword evidence="1" id="KW-0808">Transferase</keyword>
<proteinExistence type="predicted"/>
<dbReference type="AlphaFoldDB" id="A0A0L6JU72"/>
<dbReference type="EMBL" id="LGTC01000001">
    <property type="protein sequence ID" value="KNY29264.1"/>
    <property type="molecule type" value="Genomic_DNA"/>
</dbReference>
<name>A0A0L6JU72_9FIRM</name>
<dbReference type="Proteomes" id="UP000036923">
    <property type="component" value="Unassembled WGS sequence"/>
</dbReference>
<dbReference type="GO" id="GO:0016740">
    <property type="term" value="F:transferase activity"/>
    <property type="evidence" value="ECO:0007669"/>
    <property type="project" value="UniProtKB-KW"/>
</dbReference>
<dbReference type="STRING" id="398512.Bccel_4538"/>
<dbReference type="CDD" id="cd24138">
    <property type="entry name" value="TtcA-like"/>
    <property type="match status" value="1"/>
</dbReference>
<reference evidence="4" key="1">
    <citation type="submission" date="2015-07" db="EMBL/GenBank/DDBJ databases">
        <title>Near-Complete Genome Sequence of the Cellulolytic Bacterium Bacteroides (Pseudobacteroides) cellulosolvens ATCC 35603.</title>
        <authorList>
            <person name="Dassa B."/>
            <person name="Utturkar S.M."/>
            <person name="Klingeman D.M."/>
            <person name="Hurt R.A."/>
            <person name="Keller M."/>
            <person name="Xu J."/>
            <person name="Reddy Y.H.K."/>
            <person name="Borovok I."/>
            <person name="Grinberg I.R."/>
            <person name="Lamed R."/>
            <person name="Zhivin O."/>
            <person name="Bayer E.A."/>
            <person name="Brown S.D."/>
        </authorList>
    </citation>
    <scope>NUCLEOTIDE SEQUENCE [LARGE SCALE GENOMIC DNA]</scope>
    <source>
        <strain evidence="4">DSM 2933</strain>
    </source>
</reference>
<dbReference type="GO" id="GO:0008033">
    <property type="term" value="P:tRNA processing"/>
    <property type="evidence" value="ECO:0007669"/>
    <property type="project" value="InterPro"/>
</dbReference>
<evidence type="ECO:0000256" key="1">
    <source>
        <dbReference type="ARBA" id="ARBA00022679"/>
    </source>
</evidence>
<sequence length="239" mass="27614">MFYIKRILGQVRRAIQDYNMIKEGDRIAVGVSGGKDSLTLLVALRRLQEFYPEKFHLEAITITMGIGEFDLTPVRELCKSIGVNYTIEETLIGKIIFEERQEKNPCSLCANMKRGALHNITKALECNKIALAHHRDDVIETLLLSTFYEGRLHTFSPVTYLDRKDIHMIRPLIYTEEKEVKAFIKEYGIKTVKSPCHIDGYTKREDIKNMLKEMTKEKRDIKSNIFGAIKRSGIDGWKE</sequence>
<dbReference type="PANTHER" id="PTHR43686:SF1">
    <property type="entry name" value="AMINOTRAN_5 DOMAIN-CONTAINING PROTEIN"/>
    <property type="match status" value="1"/>
</dbReference>
<dbReference type="InterPro" id="IPR011063">
    <property type="entry name" value="TilS/TtcA_N"/>
</dbReference>
<dbReference type="SUPFAM" id="SSF52402">
    <property type="entry name" value="Adenine nucleotide alpha hydrolases-like"/>
    <property type="match status" value="1"/>
</dbReference>
<feature type="domain" description="tRNA(Ile)-lysidine/2-thiocytidine synthase N-terminal" evidence="2">
    <location>
        <begin position="27"/>
        <end position="195"/>
    </location>
</feature>
<dbReference type="Gene3D" id="3.40.50.620">
    <property type="entry name" value="HUPs"/>
    <property type="match status" value="1"/>
</dbReference>
<accession>A0A0L6JU72</accession>
<dbReference type="PIRSF" id="PIRSF004976">
    <property type="entry name" value="ATPase_YdaO"/>
    <property type="match status" value="1"/>
</dbReference>
<evidence type="ECO:0000313" key="3">
    <source>
        <dbReference type="EMBL" id="KNY29264.1"/>
    </source>
</evidence>